<dbReference type="Proteomes" id="UP001196413">
    <property type="component" value="Unassembled WGS sequence"/>
</dbReference>
<evidence type="ECO:0000313" key="2">
    <source>
        <dbReference type="Proteomes" id="UP001196413"/>
    </source>
</evidence>
<name>A0AAD5MMH1_PARTN</name>
<gene>
    <name evidence="1" type="ORF">KIN20_018125</name>
</gene>
<sequence>MWASVQHVVEGVVLKAFFFAASSISRLGCTQFPFIQNWQISKPQENDTPRSTNALSTLRFTHTSPVLICLARGNEKYVHRNVSKH</sequence>
<keyword evidence="2" id="KW-1185">Reference proteome</keyword>
<reference evidence="1" key="1">
    <citation type="submission" date="2021-06" db="EMBL/GenBank/DDBJ databases">
        <title>Parelaphostrongylus tenuis whole genome reference sequence.</title>
        <authorList>
            <person name="Garwood T.J."/>
            <person name="Larsen P.A."/>
            <person name="Fountain-Jones N.M."/>
            <person name="Garbe J.R."/>
            <person name="Macchietto M.G."/>
            <person name="Kania S.A."/>
            <person name="Gerhold R.W."/>
            <person name="Richards J.E."/>
            <person name="Wolf T.M."/>
        </authorList>
    </citation>
    <scope>NUCLEOTIDE SEQUENCE</scope>
    <source>
        <strain evidence="1">MNPRO001-30</strain>
        <tissue evidence="1">Meninges</tissue>
    </source>
</reference>
<proteinExistence type="predicted"/>
<comment type="caution">
    <text evidence="1">The sequence shown here is derived from an EMBL/GenBank/DDBJ whole genome shotgun (WGS) entry which is preliminary data.</text>
</comment>
<dbReference type="EMBL" id="JAHQIW010003608">
    <property type="protein sequence ID" value="KAJ1359408.1"/>
    <property type="molecule type" value="Genomic_DNA"/>
</dbReference>
<protein>
    <submittedName>
        <fullName evidence="1">Uncharacterized protein</fullName>
    </submittedName>
</protein>
<evidence type="ECO:0000313" key="1">
    <source>
        <dbReference type="EMBL" id="KAJ1359408.1"/>
    </source>
</evidence>
<dbReference type="AlphaFoldDB" id="A0AAD5MMH1"/>
<accession>A0AAD5MMH1</accession>
<organism evidence="1 2">
    <name type="scientific">Parelaphostrongylus tenuis</name>
    <name type="common">Meningeal worm</name>
    <dbReference type="NCBI Taxonomy" id="148309"/>
    <lineage>
        <taxon>Eukaryota</taxon>
        <taxon>Metazoa</taxon>
        <taxon>Ecdysozoa</taxon>
        <taxon>Nematoda</taxon>
        <taxon>Chromadorea</taxon>
        <taxon>Rhabditida</taxon>
        <taxon>Rhabditina</taxon>
        <taxon>Rhabditomorpha</taxon>
        <taxon>Strongyloidea</taxon>
        <taxon>Metastrongylidae</taxon>
        <taxon>Parelaphostrongylus</taxon>
    </lineage>
</organism>